<dbReference type="Proteomes" id="UP000814033">
    <property type="component" value="Unassembled WGS sequence"/>
</dbReference>
<keyword evidence="2" id="KW-1185">Reference proteome</keyword>
<comment type="caution">
    <text evidence="1">The sequence shown here is derived from an EMBL/GenBank/DDBJ whole genome shotgun (WGS) entry which is preliminary data.</text>
</comment>
<organism evidence="1 2">
    <name type="scientific">Auriscalpium vulgare</name>
    <dbReference type="NCBI Taxonomy" id="40419"/>
    <lineage>
        <taxon>Eukaryota</taxon>
        <taxon>Fungi</taxon>
        <taxon>Dikarya</taxon>
        <taxon>Basidiomycota</taxon>
        <taxon>Agaricomycotina</taxon>
        <taxon>Agaricomycetes</taxon>
        <taxon>Russulales</taxon>
        <taxon>Auriscalpiaceae</taxon>
        <taxon>Auriscalpium</taxon>
    </lineage>
</organism>
<gene>
    <name evidence="1" type="ORF">FA95DRAFT_1551703</name>
</gene>
<sequence>MTTSGRKSEGAASRLRAKAPFRGDFERGRRTGVPVEYVDHNSDEFEPFQQILSQADTRTPPHAKKGARNQKRKKSVAVYEDDENGEMSMELDQSPVGGQTSASMYFHNARQPAKPSSVGRAGSSSRPLPRSSDVDYDQVPSPRPRYSVADRSRRSSVFGVASAGPSHLSQSMVAQDEDDGYELPFDDGGDEGFEEEPIRYSQSSAGRNLSRRASFTQLGRDEDEEGEDVAPEDEVEESMRARSNQSNWKGKGKATEDYQEDDEVEDEIARGMEDVEMQQYPEDEQPEDEVAPPPKRKKTAAEEKKKPRGKSKQAVLQIPDSPQDARGLRRGARVRYAPLEWWRREKVVYGRREGGVSFVPTIKEIVRIPKDAPQPLSKSGKRKRSMPPRSKSKTVEEAMVYNPEEGWDDETDTNGTVVDWYSGQEVARRLVFPARHVKHRPAANNSFFFTKVFGDGEYVASGQLLIPPGGHKPSKMTKDNTYVFYVIEGAVTFKVHNSSYILCTGGMILVPRGNTYYIENIGKRDAKLFFAQARRVSAEEEGPPEVLPAEAAPQPRSSSVGQAPGTARLSSERPIGKRGASAKA</sequence>
<dbReference type="EMBL" id="MU275838">
    <property type="protein sequence ID" value="KAI0053927.1"/>
    <property type="molecule type" value="Genomic_DNA"/>
</dbReference>
<proteinExistence type="predicted"/>
<reference evidence="1" key="1">
    <citation type="submission" date="2021-02" db="EMBL/GenBank/DDBJ databases">
        <authorList>
            <consortium name="DOE Joint Genome Institute"/>
            <person name="Ahrendt S."/>
            <person name="Looney B.P."/>
            <person name="Miyauchi S."/>
            <person name="Morin E."/>
            <person name="Drula E."/>
            <person name="Courty P.E."/>
            <person name="Chicoki N."/>
            <person name="Fauchery L."/>
            <person name="Kohler A."/>
            <person name="Kuo A."/>
            <person name="Labutti K."/>
            <person name="Pangilinan J."/>
            <person name="Lipzen A."/>
            <person name="Riley R."/>
            <person name="Andreopoulos W."/>
            <person name="He G."/>
            <person name="Johnson J."/>
            <person name="Barry K.W."/>
            <person name="Grigoriev I.V."/>
            <person name="Nagy L."/>
            <person name="Hibbett D."/>
            <person name="Henrissat B."/>
            <person name="Matheny P.B."/>
            <person name="Labbe J."/>
            <person name="Martin F."/>
        </authorList>
    </citation>
    <scope>NUCLEOTIDE SEQUENCE</scope>
    <source>
        <strain evidence="1">FP105234-sp</strain>
    </source>
</reference>
<reference evidence="1" key="2">
    <citation type="journal article" date="2022" name="New Phytol.">
        <title>Evolutionary transition to the ectomycorrhizal habit in the genomes of a hyperdiverse lineage of mushroom-forming fungi.</title>
        <authorList>
            <person name="Looney B."/>
            <person name="Miyauchi S."/>
            <person name="Morin E."/>
            <person name="Drula E."/>
            <person name="Courty P.E."/>
            <person name="Kohler A."/>
            <person name="Kuo A."/>
            <person name="LaButti K."/>
            <person name="Pangilinan J."/>
            <person name="Lipzen A."/>
            <person name="Riley R."/>
            <person name="Andreopoulos W."/>
            <person name="He G."/>
            <person name="Johnson J."/>
            <person name="Nolan M."/>
            <person name="Tritt A."/>
            <person name="Barry K.W."/>
            <person name="Grigoriev I.V."/>
            <person name="Nagy L.G."/>
            <person name="Hibbett D."/>
            <person name="Henrissat B."/>
            <person name="Matheny P.B."/>
            <person name="Labbe J."/>
            <person name="Martin F.M."/>
        </authorList>
    </citation>
    <scope>NUCLEOTIDE SEQUENCE</scope>
    <source>
        <strain evidence="1">FP105234-sp</strain>
    </source>
</reference>
<evidence type="ECO:0000313" key="1">
    <source>
        <dbReference type="EMBL" id="KAI0053927.1"/>
    </source>
</evidence>
<evidence type="ECO:0000313" key="2">
    <source>
        <dbReference type="Proteomes" id="UP000814033"/>
    </source>
</evidence>
<protein>
    <submittedName>
        <fullName evidence="1">Uncharacterized protein</fullName>
    </submittedName>
</protein>
<accession>A0ACB8SCI8</accession>
<name>A0ACB8SCI8_9AGAM</name>